<feature type="region of interest" description="Disordered" evidence="1">
    <location>
        <begin position="152"/>
        <end position="219"/>
    </location>
</feature>
<feature type="region of interest" description="Disordered" evidence="1">
    <location>
        <begin position="19"/>
        <end position="38"/>
    </location>
</feature>
<name>A0AAV7LAR4_PLEWA</name>
<evidence type="ECO:0000313" key="2">
    <source>
        <dbReference type="EMBL" id="KAJ1087629.1"/>
    </source>
</evidence>
<protein>
    <submittedName>
        <fullName evidence="2">Uncharacterized protein</fullName>
    </submittedName>
</protein>
<sequence length="219" mass="22449">MGFVQLGTVAAGAHCRGIQSRPRARDLPQPSVPSSPRSLDSALVSPAACWAAAAVRLRCRAGVPLLHSSAACTRGFCRGKIQNGTPAPQAGTSFTRPGVPSKICCVVRFGHGSSAPPATSKPGSGRRPHQARARSGPLMQFLLLGAALGASPQVPAPIRPRTEGGLRLKLGAPVEPPSRPSQPGRGGAFQDVSNEPGAERSDQATVPAAILAPPLPLYS</sequence>
<dbReference type="Proteomes" id="UP001066276">
    <property type="component" value="Chromosome 11"/>
</dbReference>
<keyword evidence="3" id="KW-1185">Reference proteome</keyword>
<organism evidence="2 3">
    <name type="scientific">Pleurodeles waltl</name>
    <name type="common">Iberian ribbed newt</name>
    <dbReference type="NCBI Taxonomy" id="8319"/>
    <lineage>
        <taxon>Eukaryota</taxon>
        <taxon>Metazoa</taxon>
        <taxon>Chordata</taxon>
        <taxon>Craniata</taxon>
        <taxon>Vertebrata</taxon>
        <taxon>Euteleostomi</taxon>
        <taxon>Amphibia</taxon>
        <taxon>Batrachia</taxon>
        <taxon>Caudata</taxon>
        <taxon>Salamandroidea</taxon>
        <taxon>Salamandridae</taxon>
        <taxon>Pleurodelinae</taxon>
        <taxon>Pleurodeles</taxon>
    </lineage>
</organism>
<dbReference type="AlphaFoldDB" id="A0AAV7LAR4"/>
<reference evidence="2" key="1">
    <citation type="journal article" date="2022" name="bioRxiv">
        <title>Sequencing and chromosome-scale assembly of the giantPleurodeles waltlgenome.</title>
        <authorList>
            <person name="Brown T."/>
            <person name="Elewa A."/>
            <person name="Iarovenko S."/>
            <person name="Subramanian E."/>
            <person name="Araus A.J."/>
            <person name="Petzold A."/>
            <person name="Susuki M."/>
            <person name="Suzuki K.-i.T."/>
            <person name="Hayashi T."/>
            <person name="Toyoda A."/>
            <person name="Oliveira C."/>
            <person name="Osipova E."/>
            <person name="Leigh N.D."/>
            <person name="Simon A."/>
            <person name="Yun M.H."/>
        </authorList>
    </citation>
    <scope>NUCLEOTIDE SEQUENCE</scope>
    <source>
        <strain evidence="2">20211129_DDA</strain>
        <tissue evidence="2">Liver</tissue>
    </source>
</reference>
<feature type="region of interest" description="Disordered" evidence="1">
    <location>
        <begin position="114"/>
        <end position="133"/>
    </location>
</feature>
<proteinExistence type="predicted"/>
<evidence type="ECO:0000313" key="3">
    <source>
        <dbReference type="Proteomes" id="UP001066276"/>
    </source>
</evidence>
<gene>
    <name evidence="2" type="ORF">NDU88_000796</name>
</gene>
<accession>A0AAV7LAR4</accession>
<dbReference type="EMBL" id="JANPWB010000015">
    <property type="protein sequence ID" value="KAJ1087629.1"/>
    <property type="molecule type" value="Genomic_DNA"/>
</dbReference>
<evidence type="ECO:0000256" key="1">
    <source>
        <dbReference type="SAM" id="MobiDB-lite"/>
    </source>
</evidence>
<comment type="caution">
    <text evidence="2">The sequence shown here is derived from an EMBL/GenBank/DDBJ whole genome shotgun (WGS) entry which is preliminary data.</text>
</comment>